<evidence type="ECO:0000313" key="3">
    <source>
        <dbReference type="Proteomes" id="UP000828390"/>
    </source>
</evidence>
<dbReference type="Proteomes" id="UP000828390">
    <property type="component" value="Unassembled WGS sequence"/>
</dbReference>
<evidence type="ECO:0000256" key="1">
    <source>
        <dbReference type="SAM" id="MobiDB-lite"/>
    </source>
</evidence>
<evidence type="ECO:0000313" key="2">
    <source>
        <dbReference type="EMBL" id="KAH3710562.1"/>
    </source>
</evidence>
<reference evidence="2" key="1">
    <citation type="journal article" date="2019" name="bioRxiv">
        <title>The Genome of the Zebra Mussel, Dreissena polymorpha: A Resource for Invasive Species Research.</title>
        <authorList>
            <person name="McCartney M.A."/>
            <person name="Auch B."/>
            <person name="Kono T."/>
            <person name="Mallez S."/>
            <person name="Zhang Y."/>
            <person name="Obille A."/>
            <person name="Becker A."/>
            <person name="Abrahante J.E."/>
            <person name="Garbe J."/>
            <person name="Badalamenti J.P."/>
            <person name="Herman A."/>
            <person name="Mangelson H."/>
            <person name="Liachko I."/>
            <person name="Sullivan S."/>
            <person name="Sone E.D."/>
            <person name="Koren S."/>
            <person name="Silverstein K.A.T."/>
            <person name="Beckman K.B."/>
            <person name="Gohl D.M."/>
        </authorList>
    </citation>
    <scope>NUCLEOTIDE SEQUENCE</scope>
    <source>
        <strain evidence="2">Duluth1</strain>
        <tissue evidence="2">Whole animal</tissue>
    </source>
</reference>
<protein>
    <submittedName>
        <fullName evidence="2">Uncharacterized protein</fullName>
    </submittedName>
</protein>
<gene>
    <name evidence="2" type="ORF">DPMN_070048</name>
</gene>
<keyword evidence="3" id="KW-1185">Reference proteome</keyword>
<sequence length="81" mass="8878">MDTEGQGRGSVLAPSKESLHENTSMSIIPSLPKLCSNNNVYFEGACFPQALSIPRRIAIVCIKRALCLWGKYEAQLALKPD</sequence>
<dbReference type="EMBL" id="JAIWYP010000014">
    <property type="protein sequence ID" value="KAH3710562.1"/>
    <property type="molecule type" value="Genomic_DNA"/>
</dbReference>
<accession>A0A9D3Z5A8</accession>
<reference evidence="2" key="2">
    <citation type="submission" date="2020-11" db="EMBL/GenBank/DDBJ databases">
        <authorList>
            <person name="McCartney M.A."/>
            <person name="Auch B."/>
            <person name="Kono T."/>
            <person name="Mallez S."/>
            <person name="Becker A."/>
            <person name="Gohl D.M."/>
            <person name="Silverstein K.A.T."/>
            <person name="Koren S."/>
            <person name="Bechman K.B."/>
            <person name="Herman A."/>
            <person name="Abrahante J.E."/>
            <person name="Garbe J."/>
        </authorList>
    </citation>
    <scope>NUCLEOTIDE SEQUENCE</scope>
    <source>
        <strain evidence="2">Duluth1</strain>
        <tissue evidence="2">Whole animal</tissue>
    </source>
</reference>
<comment type="caution">
    <text evidence="2">The sequence shown here is derived from an EMBL/GenBank/DDBJ whole genome shotgun (WGS) entry which is preliminary data.</text>
</comment>
<dbReference type="AlphaFoldDB" id="A0A9D3Z5A8"/>
<name>A0A9D3Z5A8_DREPO</name>
<feature type="region of interest" description="Disordered" evidence="1">
    <location>
        <begin position="1"/>
        <end position="20"/>
    </location>
</feature>
<organism evidence="2 3">
    <name type="scientific">Dreissena polymorpha</name>
    <name type="common">Zebra mussel</name>
    <name type="synonym">Mytilus polymorpha</name>
    <dbReference type="NCBI Taxonomy" id="45954"/>
    <lineage>
        <taxon>Eukaryota</taxon>
        <taxon>Metazoa</taxon>
        <taxon>Spiralia</taxon>
        <taxon>Lophotrochozoa</taxon>
        <taxon>Mollusca</taxon>
        <taxon>Bivalvia</taxon>
        <taxon>Autobranchia</taxon>
        <taxon>Heteroconchia</taxon>
        <taxon>Euheterodonta</taxon>
        <taxon>Imparidentia</taxon>
        <taxon>Neoheterodontei</taxon>
        <taxon>Myida</taxon>
        <taxon>Dreissenoidea</taxon>
        <taxon>Dreissenidae</taxon>
        <taxon>Dreissena</taxon>
    </lineage>
</organism>
<proteinExistence type="predicted"/>